<evidence type="ECO:0000313" key="7">
    <source>
        <dbReference type="EMBL" id="OFI05340.1"/>
    </source>
</evidence>
<dbReference type="PANTHER" id="PTHR43881:SF1">
    <property type="entry name" value="GAMMA-GLUTAMYLTRANSPEPTIDASE (AFU_ORTHOLOGUE AFUA_4G13580)"/>
    <property type="match status" value="1"/>
</dbReference>
<organism evidence="7 8">
    <name type="scientific">Clostridium acetireducens DSM 10703</name>
    <dbReference type="NCBI Taxonomy" id="1121290"/>
    <lineage>
        <taxon>Bacteria</taxon>
        <taxon>Bacillati</taxon>
        <taxon>Bacillota</taxon>
        <taxon>Clostridia</taxon>
        <taxon>Eubacteriales</taxon>
        <taxon>Clostridiaceae</taxon>
        <taxon>Clostridium</taxon>
    </lineage>
</organism>
<sequence length="534" mass="59187">MYKAISNPYPSTRNPVYAKNGMVCSTSALASQSGIDIMKKGGNAIDAAIAAAACLTVVEPTSNGIGGDAFAIVHYKNKLYGLNSSGPAPEGISGDMLIKKGYKKIPKRGFLPVTVPGIPAAWSSLSKKFGKLPLIDVLQPAIEYAEKGYPVSQTVAINWNKVYNVFVNQYKDEEYSHWFKTFTINGRSPNIGEIWSCKSMAETLISIGKTYGEDFYKGDLADKLHKFSIKYKGYIRKSDLEKYKPEWIKPVSINYKGYDIWEMPPNGQGLIALMALNILNDFQFNSKESIDTYHKQIEAIKIAFEDGLKYITDPKYMNISIEQLLSKSYAESKKKLITNKAYIPRKIIPSEGGTVYLATADKEGNMVSYIQSNYADFGSGLVVPETGICLQNRGNNFSLNSKHCNYLQPGKKTYHTIIPGFLTKNKKAIGPFGVMGAFMQPQGHVQVIMNSIDFGLNPQAALDAPRFNWEVDAKVNIENNFPIHIAKILNLMGHKINITLEPDIYGRGQIIWRDNNGVLCGGTESRADGNIAVW</sequence>
<keyword evidence="6" id="KW-0865">Zymogen</keyword>
<comment type="PTM">
    <text evidence="6">Cleaved by autocatalysis into a large and a small subunit.</text>
</comment>
<dbReference type="NCBIfam" id="TIGR00066">
    <property type="entry name" value="g_glut_trans"/>
    <property type="match status" value="1"/>
</dbReference>
<dbReference type="Gene3D" id="3.60.20.40">
    <property type="match status" value="1"/>
</dbReference>
<keyword evidence="6 7" id="KW-0808">Transferase</keyword>
<feature type="active site" description="Nucleophile" evidence="4">
    <location>
        <position position="354"/>
    </location>
</feature>
<dbReference type="UniPathway" id="UPA00204"/>
<keyword evidence="6 7" id="KW-0012">Acyltransferase</keyword>
<dbReference type="GO" id="GO:0006751">
    <property type="term" value="P:glutathione catabolic process"/>
    <property type="evidence" value="ECO:0007669"/>
    <property type="project" value="UniProtKB-UniRule"/>
</dbReference>
<dbReference type="InterPro" id="IPR029055">
    <property type="entry name" value="Ntn_hydrolases_N"/>
</dbReference>
<evidence type="ECO:0000256" key="2">
    <source>
        <dbReference type="ARBA" id="ARBA00001089"/>
    </source>
</evidence>
<dbReference type="STRING" id="1121290.CLAOCE_17880"/>
<proteinExistence type="inferred from homology"/>
<dbReference type="InterPro" id="IPR000101">
    <property type="entry name" value="GGT_peptidase"/>
</dbReference>
<dbReference type="Pfam" id="PF01019">
    <property type="entry name" value="G_glu_transpept"/>
    <property type="match status" value="1"/>
</dbReference>
<keyword evidence="6" id="KW-0317">Glutathione biosynthesis</keyword>
<name>A0A1E8EX33_9CLOT</name>
<evidence type="ECO:0000256" key="3">
    <source>
        <dbReference type="ARBA" id="ARBA00047417"/>
    </source>
</evidence>
<dbReference type="InterPro" id="IPR043137">
    <property type="entry name" value="GGT_ssub_C"/>
</dbReference>
<dbReference type="EC" id="2.3.2.2" evidence="6"/>
<comment type="catalytic activity">
    <reaction evidence="2 6">
        <text>glutathione + H2O = L-cysteinylglycine + L-glutamate</text>
        <dbReference type="Rhea" id="RHEA:28807"/>
        <dbReference type="ChEBI" id="CHEBI:15377"/>
        <dbReference type="ChEBI" id="CHEBI:29985"/>
        <dbReference type="ChEBI" id="CHEBI:57925"/>
        <dbReference type="ChEBI" id="CHEBI:61694"/>
        <dbReference type="EC" id="3.4.19.13"/>
    </reaction>
</comment>
<gene>
    <name evidence="7" type="primary">ywrD</name>
    <name evidence="7" type="ORF">CLOACE_17880</name>
</gene>
<comment type="subunit">
    <text evidence="6">This enzyme consists of two polypeptide chains, which are synthesized in precursor form from a single polypeptide.</text>
</comment>
<dbReference type="PRINTS" id="PR01210">
    <property type="entry name" value="GGTRANSPTASE"/>
</dbReference>
<dbReference type="PATRIC" id="fig|1121290.3.peg.1779"/>
<dbReference type="GO" id="GO:0006750">
    <property type="term" value="P:glutathione biosynthetic process"/>
    <property type="evidence" value="ECO:0007669"/>
    <property type="project" value="UniProtKB-KW"/>
</dbReference>
<feature type="binding site" evidence="5">
    <location>
        <position position="437"/>
    </location>
    <ligand>
        <name>L-glutamate</name>
        <dbReference type="ChEBI" id="CHEBI:29985"/>
    </ligand>
</feature>
<comment type="similarity">
    <text evidence="6">Belongs to the gamma-glutamyltransferase family.</text>
</comment>
<dbReference type="GO" id="GO:0103068">
    <property type="term" value="F:leukotriene C4 gamma-glutamyl transferase activity"/>
    <property type="evidence" value="ECO:0007669"/>
    <property type="project" value="UniProtKB-EC"/>
</dbReference>
<evidence type="ECO:0000256" key="6">
    <source>
        <dbReference type="RuleBase" id="RU368036"/>
    </source>
</evidence>
<dbReference type="Proteomes" id="UP000175744">
    <property type="component" value="Unassembled WGS sequence"/>
</dbReference>
<comment type="pathway">
    <text evidence="6">Sulfur metabolism; glutathione metabolism.</text>
</comment>
<evidence type="ECO:0000256" key="5">
    <source>
        <dbReference type="PIRSR" id="PIRSR600101-2"/>
    </source>
</evidence>
<dbReference type="RefSeq" id="WP_423230265.1">
    <property type="nucleotide sequence ID" value="NZ_LZFO01000029.1"/>
</dbReference>
<dbReference type="EMBL" id="LZFO01000029">
    <property type="protein sequence ID" value="OFI05340.1"/>
    <property type="molecule type" value="Genomic_DNA"/>
</dbReference>
<evidence type="ECO:0000256" key="4">
    <source>
        <dbReference type="PIRSR" id="PIRSR600101-1"/>
    </source>
</evidence>
<dbReference type="EC" id="3.4.19.13" evidence="6"/>
<comment type="catalytic activity">
    <reaction evidence="1 6">
        <text>an S-substituted glutathione + H2O = an S-substituted L-cysteinylglycine + L-glutamate</text>
        <dbReference type="Rhea" id="RHEA:59468"/>
        <dbReference type="ChEBI" id="CHEBI:15377"/>
        <dbReference type="ChEBI" id="CHEBI:29985"/>
        <dbReference type="ChEBI" id="CHEBI:90779"/>
        <dbReference type="ChEBI" id="CHEBI:143103"/>
        <dbReference type="EC" id="3.4.19.13"/>
    </reaction>
</comment>
<evidence type="ECO:0000313" key="8">
    <source>
        <dbReference type="Proteomes" id="UP000175744"/>
    </source>
</evidence>
<dbReference type="InterPro" id="IPR052896">
    <property type="entry name" value="GGT-like_enzyme"/>
</dbReference>
<reference evidence="7 8" key="1">
    <citation type="submission" date="2016-06" db="EMBL/GenBank/DDBJ databases">
        <title>Genome sequence of Clostridium acetireducens DSM 10703.</title>
        <authorList>
            <person name="Poehlein A."/>
            <person name="Fluechter S."/>
            <person name="Duerre P."/>
            <person name="Daniel R."/>
        </authorList>
    </citation>
    <scope>NUCLEOTIDE SEQUENCE [LARGE SCALE GENOMIC DNA]</scope>
    <source>
        <strain evidence="7 8">DSM 10703</strain>
    </source>
</reference>
<keyword evidence="8" id="KW-1185">Reference proteome</keyword>
<accession>A0A1E8EX33</accession>
<evidence type="ECO:0000256" key="1">
    <source>
        <dbReference type="ARBA" id="ARBA00001049"/>
    </source>
</evidence>
<protein>
    <recommendedName>
        <fullName evidence="6">Glutathione hydrolase proenzyme</fullName>
        <ecNumber evidence="6">2.3.2.2</ecNumber>
        <ecNumber evidence="6">3.4.19.13</ecNumber>
    </recommendedName>
    <component>
        <recommendedName>
            <fullName evidence="6">Glutathione hydrolase large chain</fullName>
        </recommendedName>
    </component>
    <component>
        <recommendedName>
            <fullName evidence="6">Glutathione hydrolase small chain</fullName>
        </recommendedName>
    </component>
</protein>
<dbReference type="SUPFAM" id="SSF56235">
    <property type="entry name" value="N-terminal nucleophile aminohydrolases (Ntn hydrolases)"/>
    <property type="match status" value="1"/>
</dbReference>
<dbReference type="PANTHER" id="PTHR43881">
    <property type="entry name" value="GAMMA-GLUTAMYLTRANSPEPTIDASE (AFU_ORTHOLOGUE AFUA_4G13580)"/>
    <property type="match status" value="1"/>
</dbReference>
<comment type="catalytic activity">
    <reaction evidence="3 6">
        <text>an N-terminal (5-L-glutamyl)-[peptide] + an alpha-amino acid = 5-L-glutamyl amino acid + an N-terminal L-alpha-aminoacyl-[peptide]</text>
        <dbReference type="Rhea" id="RHEA:23904"/>
        <dbReference type="Rhea" id="RHEA-COMP:9780"/>
        <dbReference type="Rhea" id="RHEA-COMP:9795"/>
        <dbReference type="ChEBI" id="CHEBI:77644"/>
        <dbReference type="ChEBI" id="CHEBI:78597"/>
        <dbReference type="ChEBI" id="CHEBI:78599"/>
        <dbReference type="ChEBI" id="CHEBI:78608"/>
        <dbReference type="EC" id="2.3.2.2"/>
    </reaction>
</comment>
<dbReference type="Gene3D" id="1.10.246.230">
    <property type="match status" value="1"/>
</dbReference>
<dbReference type="AlphaFoldDB" id="A0A1E8EX33"/>
<comment type="caution">
    <text evidence="7">The sequence shown here is derived from an EMBL/GenBank/DDBJ whole genome shotgun (WGS) entry which is preliminary data.</text>
</comment>
<keyword evidence="6 7" id="KW-0378">Hydrolase</keyword>
<dbReference type="GO" id="GO:0036374">
    <property type="term" value="F:glutathione hydrolase activity"/>
    <property type="evidence" value="ECO:0007669"/>
    <property type="project" value="UniProtKB-UniRule"/>
</dbReference>